<dbReference type="GO" id="GO:0015031">
    <property type="term" value="P:protein transport"/>
    <property type="evidence" value="ECO:0007669"/>
    <property type="project" value="UniProtKB-KW"/>
</dbReference>
<keyword evidence="1" id="KW-0813">Transport</keyword>
<keyword evidence="5" id="KW-1185">Reference proteome</keyword>
<feature type="non-terminal residue" evidence="4">
    <location>
        <position position="1"/>
    </location>
</feature>
<evidence type="ECO:0000256" key="2">
    <source>
        <dbReference type="SAM" id="Phobius"/>
    </source>
</evidence>
<dbReference type="EMBL" id="JACGWL010000008">
    <property type="protein sequence ID" value="KAK4396335.1"/>
    <property type="molecule type" value="Genomic_DNA"/>
</dbReference>
<name>A0AAE2BSV5_9LAMI</name>
<comment type="caution">
    <text evidence="4">The sequence shown here is derived from an EMBL/GenBank/DDBJ whole genome shotgun (WGS) entry which is preliminary data.</text>
</comment>
<accession>A0AAE2BSV5</accession>
<dbReference type="Proteomes" id="UP001289374">
    <property type="component" value="Unassembled WGS sequence"/>
</dbReference>
<keyword evidence="2" id="KW-0812">Transmembrane</keyword>
<evidence type="ECO:0000313" key="4">
    <source>
        <dbReference type="EMBL" id="KAK4396335.1"/>
    </source>
</evidence>
<keyword evidence="1" id="KW-0653">Protein transport</keyword>
<keyword evidence="2" id="KW-1133">Transmembrane helix</keyword>
<dbReference type="Pfam" id="PF05739">
    <property type="entry name" value="SNARE"/>
    <property type="match status" value="1"/>
</dbReference>
<keyword evidence="2" id="KW-0472">Membrane</keyword>
<dbReference type="AlphaFoldDB" id="A0AAE2BSV5"/>
<evidence type="ECO:0000259" key="3">
    <source>
        <dbReference type="PROSITE" id="PS50192"/>
    </source>
</evidence>
<dbReference type="InterPro" id="IPR000727">
    <property type="entry name" value="T_SNARE_dom"/>
</dbReference>
<dbReference type="CDD" id="cd15841">
    <property type="entry name" value="SNARE_Qc"/>
    <property type="match status" value="1"/>
</dbReference>
<organism evidence="4 5">
    <name type="scientific">Sesamum angolense</name>
    <dbReference type="NCBI Taxonomy" id="2727404"/>
    <lineage>
        <taxon>Eukaryota</taxon>
        <taxon>Viridiplantae</taxon>
        <taxon>Streptophyta</taxon>
        <taxon>Embryophyta</taxon>
        <taxon>Tracheophyta</taxon>
        <taxon>Spermatophyta</taxon>
        <taxon>Magnoliopsida</taxon>
        <taxon>eudicotyledons</taxon>
        <taxon>Gunneridae</taxon>
        <taxon>Pentapetalae</taxon>
        <taxon>asterids</taxon>
        <taxon>lamiids</taxon>
        <taxon>Lamiales</taxon>
        <taxon>Pedaliaceae</taxon>
        <taxon>Sesamum</taxon>
    </lineage>
</organism>
<proteinExistence type="predicted"/>
<dbReference type="PROSITE" id="PS50192">
    <property type="entry name" value="T_SNARE"/>
    <property type="match status" value="1"/>
</dbReference>
<sequence>IRQVPLMDEIDTKVDKATADLKNTNVRLKDTVNQLRSSRNFCIDIILLCIILGIAAYLYNGLKVYLLAVRVLSCTWKDMNKTIYNVDPILFAAIAKVAVTKGTCSANAY</sequence>
<evidence type="ECO:0000256" key="1">
    <source>
        <dbReference type="ARBA" id="ARBA00022927"/>
    </source>
</evidence>
<evidence type="ECO:0000313" key="5">
    <source>
        <dbReference type="Proteomes" id="UP001289374"/>
    </source>
</evidence>
<dbReference type="Gene3D" id="1.20.5.110">
    <property type="match status" value="1"/>
</dbReference>
<reference evidence="4" key="2">
    <citation type="journal article" date="2024" name="Plant">
        <title>Genomic evolution and insights into agronomic trait innovations of Sesamum species.</title>
        <authorList>
            <person name="Miao H."/>
            <person name="Wang L."/>
            <person name="Qu L."/>
            <person name="Liu H."/>
            <person name="Sun Y."/>
            <person name="Le M."/>
            <person name="Wang Q."/>
            <person name="Wei S."/>
            <person name="Zheng Y."/>
            <person name="Lin W."/>
            <person name="Duan Y."/>
            <person name="Cao H."/>
            <person name="Xiong S."/>
            <person name="Wang X."/>
            <person name="Wei L."/>
            <person name="Li C."/>
            <person name="Ma Q."/>
            <person name="Ju M."/>
            <person name="Zhao R."/>
            <person name="Li G."/>
            <person name="Mu C."/>
            <person name="Tian Q."/>
            <person name="Mei H."/>
            <person name="Zhang T."/>
            <person name="Gao T."/>
            <person name="Zhang H."/>
        </authorList>
    </citation>
    <scope>NUCLEOTIDE SEQUENCE</scope>
    <source>
        <strain evidence="4">K16</strain>
    </source>
</reference>
<gene>
    <name evidence="4" type="ORF">Sango_1470100</name>
</gene>
<protein>
    <submittedName>
        <fullName evidence="4">Syntaxin</fullName>
    </submittedName>
</protein>
<reference evidence="4" key="1">
    <citation type="submission" date="2020-06" db="EMBL/GenBank/DDBJ databases">
        <authorList>
            <person name="Li T."/>
            <person name="Hu X."/>
            <person name="Zhang T."/>
            <person name="Song X."/>
            <person name="Zhang H."/>
            <person name="Dai N."/>
            <person name="Sheng W."/>
            <person name="Hou X."/>
            <person name="Wei L."/>
        </authorList>
    </citation>
    <scope>NUCLEOTIDE SEQUENCE</scope>
    <source>
        <strain evidence="4">K16</strain>
        <tissue evidence="4">Leaf</tissue>
    </source>
</reference>
<feature type="domain" description="T-SNARE coiled-coil homology" evidence="3">
    <location>
        <begin position="1"/>
        <end position="31"/>
    </location>
</feature>
<feature type="transmembrane region" description="Helical" evidence="2">
    <location>
        <begin position="41"/>
        <end position="59"/>
    </location>
</feature>